<dbReference type="EMBL" id="LSSM01001105">
    <property type="protein sequence ID" value="OMJ27236.1"/>
    <property type="molecule type" value="Genomic_DNA"/>
</dbReference>
<sequence length="118" mass="13205">MSANFDFISKYYPTLGHETATLVAVSCFTANNKPELLSGLINKIIECQCVDMSATEPNSTEYLKKTQLLTLIEKARETIFKNVFTVGLPLVLVAIKELMNSLSPEIKSMLNNTRYLPE</sequence>
<dbReference type="AlphaFoldDB" id="A0A1R1YKI9"/>
<gene>
    <name evidence="1" type="ORF">AYI69_g3332</name>
</gene>
<comment type="caution">
    <text evidence="1">The sequence shown here is derived from an EMBL/GenBank/DDBJ whole genome shotgun (WGS) entry which is preliminary data.</text>
</comment>
<accession>A0A1R1YKI9</accession>
<reference evidence="2" key="1">
    <citation type="submission" date="2017-01" db="EMBL/GenBank/DDBJ databases">
        <authorList>
            <person name="Wang Y."/>
            <person name="White M."/>
            <person name="Kvist S."/>
            <person name="Moncalvo J.-M."/>
        </authorList>
    </citation>
    <scope>NUCLEOTIDE SEQUENCE [LARGE SCALE GENOMIC DNA]</scope>
    <source>
        <strain evidence="2">ID-206-W2</strain>
    </source>
</reference>
<name>A0A1R1YKI9_9FUNG</name>
<dbReference type="OrthoDB" id="10341914at2759"/>
<keyword evidence="2" id="KW-1185">Reference proteome</keyword>
<protein>
    <submittedName>
        <fullName evidence="1">Uncharacterized protein</fullName>
    </submittedName>
</protein>
<proteinExistence type="predicted"/>
<dbReference type="Proteomes" id="UP000187429">
    <property type="component" value="Unassembled WGS sequence"/>
</dbReference>
<evidence type="ECO:0000313" key="1">
    <source>
        <dbReference type="EMBL" id="OMJ27236.1"/>
    </source>
</evidence>
<organism evidence="1 2">
    <name type="scientific">Smittium culicis</name>
    <dbReference type="NCBI Taxonomy" id="133412"/>
    <lineage>
        <taxon>Eukaryota</taxon>
        <taxon>Fungi</taxon>
        <taxon>Fungi incertae sedis</taxon>
        <taxon>Zoopagomycota</taxon>
        <taxon>Kickxellomycotina</taxon>
        <taxon>Harpellomycetes</taxon>
        <taxon>Harpellales</taxon>
        <taxon>Legeriomycetaceae</taxon>
        <taxon>Smittium</taxon>
    </lineage>
</organism>
<evidence type="ECO:0000313" key="2">
    <source>
        <dbReference type="Proteomes" id="UP000187429"/>
    </source>
</evidence>